<reference evidence="3" key="1">
    <citation type="journal article" date="2021" name="PeerJ">
        <title>Extensive microbial diversity within the chicken gut microbiome revealed by metagenomics and culture.</title>
        <authorList>
            <person name="Gilroy R."/>
            <person name="Ravi A."/>
            <person name="Getino M."/>
            <person name="Pursley I."/>
            <person name="Horton D.L."/>
            <person name="Alikhan N.F."/>
            <person name="Baker D."/>
            <person name="Gharbi K."/>
            <person name="Hall N."/>
            <person name="Watson M."/>
            <person name="Adriaenssens E.M."/>
            <person name="Foster-Nyarko E."/>
            <person name="Jarju S."/>
            <person name="Secka A."/>
            <person name="Antonio M."/>
            <person name="Oren A."/>
            <person name="Chaudhuri R.R."/>
            <person name="La Ragione R."/>
            <person name="Hildebrand F."/>
            <person name="Pallen M.J."/>
        </authorList>
    </citation>
    <scope>NUCLEOTIDE SEQUENCE</scope>
    <source>
        <strain evidence="3">ChiSjej5B23-2810</strain>
    </source>
</reference>
<dbReference type="AlphaFoldDB" id="A0A9D2T2U5"/>
<dbReference type="SMART" id="SM00530">
    <property type="entry name" value="HTH_XRE"/>
    <property type="match status" value="1"/>
</dbReference>
<comment type="caution">
    <text evidence="3">The sequence shown here is derived from an EMBL/GenBank/DDBJ whole genome shotgun (WGS) entry which is preliminary data.</text>
</comment>
<dbReference type="Pfam" id="PF01381">
    <property type="entry name" value="HTH_3"/>
    <property type="match status" value="1"/>
</dbReference>
<evidence type="ECO:0000256" key="1">
    <source>
        <dbReference type="ARBA" id="ARBA00023125"/>
    </source>
</evidence>
<dbReference type="PANTHER" id="PTHR46558:SF4">
    <property type="entry name" value="DNA-BIDING PHAGE PROTEIN"/>
    <property type="match status" value="1"/>
</dbReference>
<dbReference type="GO" id="GO:0003677">
    <property type="term" value="F:DNA binding"/>
    <property type="evidence" value="ECO:0007669"/>
    <property type="project" value="UniProtKB-KW"/>
</dbReference>
<evidence type="ECO:0000313" key="4">
    <source>
        <dbReference type="Proteomes" id="UP000823906"/>
    </source>
</evidence>
<organism evidence="3 4">
    <name type="scientific">Candidatus Faecalibacterium faecigallinarum</name>
    <dbReference type="NCBI Taxonomy" id="2838577"/>
    <lineage>
        <taxon>Bacteria</taxon>
        <taxon>Bacillati</taxon>
        <taxon>Bacillota</taxon>
        <taxon>Clostridia</taxon>
        <taxon>Eubacteriales</taxon>
        <taxon>Oscillospiraceae</taxon>
        <taxon>Faecalibacterium</taxon>
    </lineage>
</organism>
<dbReference type="InterPro" id="IPR010982">
    <property type="entry name" value="Lambda_DNA-bd_dom_sf"/>
</dbReference>
<keyword evidence="1" id="KW-0238">DNA-binding</keyword>
<gene>
    <name evidence="3" type="ORF">H9703_02790</name>
</gene>
<evidence type="ECO:0000313" key="3">
    <source>
        <dbReference type="EMBL" id="HJC45058.1"/>
    </source>
</evidence>
<reference evidence="3" key="2">
    <citation type="submission" date="2021-04" db="EMBL/GenBank/DDBJ databases">
        <authorList>
            <person name="Gilroy R."/>
        </authorList>
    </citation>
    <scope>NUCLEOTIDE SEQUENCE</scope>
    <source>
        <strain evidence="3">ChiSjej5B23-2810</strain>
    </source>
</reference>
<dbReference type="PANTHER" id="PTHR46558">
    <property type="entry name" value="TRACRIPTIONAL REGULATORY PROTEIN-RELATED-RELATED"/>
    <property type="match status" value="1"/>
</dbReference>
<name>A0A9D2T2U5_9FIRM</name>
<dbReference type="Gene3D" id="1.10.260.40">
    <property type="entry name" value="lambda repressor-like DNA-binding domains"/>
    <property type="match status" value="1"/>
</dbReference>
<accession>A0A9D2T2U5</accession>
<dbReference type="CDD" id="cd00093">
    <property type="entry name" value="HTH_XRE"/>
    <property type="match status" value="1"/>
</dbReference>
<sequence length="95" mass="10919">MRFDAMECGKRIKALREEKRLTQMELAEQICITTDHLRAIERGRRACSIDLLVDLSLFFEVTLDHLILGRTPANEIIRAEILQAIGILQNIKNTL</sequence>
<dbReference type="EMBL" id="DWWN01000022">
    <property type="protein sequence ID" value="HJC45058.1"/>
    <property type="molecule type" value="Genomic_DNA"/>
</dbReference>
<dbReference type="InterPro" id="IPR001387">
    <property type="entry name" value="Cro/C1-type_HTH"/>
</dbReference>
<feature type="domain" description="HTH cro/C1-type" evidence="2">
    <location>
        <begin position="12"/>
        <end position="66"/>
    </location>
</feature>
<dbReference type="SUPFAM" id="SSF47413">
    <property type="entry name" value="lambda repressor-like DNA-binding domains"/>
    <property type="match status" value="1"/>
</dbReference>
<dbReference type="PROSITE" id="PS50943">
    <property type="entry name" value="HTH_CROC1"/>
    <property type="match status" value="1"/>
</dbReference>
<protein>
    <submittedName>
        <fullName evidence="3">Helix-turn-helix domain-containing protein</fullName>
    </submittedName>
</protein>
<dbReference type="Proteomes" id="UP000823906">
    <property type="component" value="Unassembled WGS sequence"/>
</dbReference>
<proteinExistence type="predicted"/>
<evidence type="ECO:0000259" key="2">
    <source>
        <dbReference type="PROSITE" id="PS50943"/>
    </source>
</evidence>